<dbReference type="Proteomes" id="UP000051254">
    <property type="component" value="Unassembled WGS sequence"/>
</dbReference>
<name>A0A0R0BE16_9GAMM</name>
<reference evidence="1 2" key="1">
    <citation type="submission" date="2015-05" db="EMBL/GenBank/DDBJ databases">
        <title>Genome sequencing and analysis of members of genus Stenotrophomonas.</title>
        <authorList>
            <person name="Patil P.P."/>
            <person name="Midha S."/>
            <person name="Patil P.B."/>
        </authorList>
    </citation>
    <scope>NUCLEOTIDE SEQUENCE [LARGE SCALE GENOMIC DNA]</scope>
    <source>
        <strain evidence="1 2">DSM 17805</strain>
    </source>
</reference>
<dbReference type="AlphaFoldDB" id="A0A0R0BE16"/>
<comment type="caution">
    <text evidence="1">The sequence shown here is derived from an EMBL/GenBank/DDBJ whole genome shotgun (WGS) entry which is preliminary data.</text>
</comment>
<evidence type="ECO:0000313" key="2">
    <source>
        <dbReference type="Proteomes" id="UP000051254"/>
    </source>
</evidence>
<proteinExistence type="predicted"/>
<dbReference type="Pfam" id="PF12836">
    <property type="entry name" value="HHH_3"/>
    <property type="match status" value="1"/>
</dbReference>
<dbReference type="InterPro" id="IPR010994">
    <property type="entry name" value="RuvA_2-like"/>
</dbReference>
<dbReference type="PATRIC" id="fig|266128.3.peg.1420"/>
<accession>A0A0R0BE16</accession>
<dbReference type="SUPFAM" id="SSF47781">
    <property type="entry name" value="RuvA domain 2-like"/>
    <property type="match status" value="1"/>
</dbReference>
<sequence>MGWLVCQTKKLRMAAVVYALLLAGCGGDGTASQAYQQACHGEPLPDQQAIYQAEADGYRINSRYRCIDRQSWQEVQAAMARLEHARRPEVQARAEAAADAEHAQRLARIAARAAAREQAQAAVMPRVLDKPVDANHASREQLAAVCGVDADGAEVIVLARQQGGPFTGWADLVHRVLPLSAAQTAVAASRCGLTVNGHSLAGAAPAESVLR</sequence>
<protein>
    <submittedName>
        <fullName evidence="1">Uncharacterized protein</fullName>
    </submittedName>
</protein>
<keyword evidence="2" id="KW-1185">Reference proteome</keyword>
<evidence type="ECO:0000313" key="1">
    <source>
        <dbReference type="EMBL" id="KRG55563.1"/>
    </source>
</evidence>
<dbReference type="Gene3D" id="1.10.150.280">
    <property type="entry name" value="AF1531-like domain"/>
    <property type="match status" value="1"/>
</dbReference>
<dbReference type="EMBL" id="LDJH01000024">
    <property type="protein sequence ID" value="KRG55563.1"/>
    <property type="molecule type" value="Genomic_DNA"/>
</dbReference>
<organism evidence="1 2">
    <name type="scientific">Stenotrophomonas koreensis</name>
    <dbReference type="NCBI Taxonomy" id="266128"/>
    <lineage>
        <taxon>Bacteria</taxon>
        <taxon>Pseudomonadati</taxon>
        <taxon>Pseudomonadota</taxon>
        <taxon>Gammaproteobacteria</taxon>
        <taxon>Lysobacterales</taxon>
        <taxon>Lysobacteraceae</taxon>
        <taxon>Stenotrophomonas</taxon>
    </lineage>
</organism>
<gene>
    <name evidence="1" type="ORF">ABB25_11780</name>
</gene>